<dbReference type="GO" id="GO:0003723">
    <property type="term" value="F:RNA binding"/>
    <property type="evidence" value="ECO:0007669"/>
    <property type="project" value="InterPro"/>
</dbReference>
<feature type="domain" description="TRUD" evidence="4">
    <location>
        <begin position="874"/>
        <end position="1197"/>
    </location>
</feature>
<feature type="compositionally biased region" description="Basic residues" evidence="3">
    <location>
        <begin position="786"/>
        <end position="799"/>
    </location>
</feature>
<evidence type="ECO:0000256" key="3">
    <source>
        <dbReference type="SAM" id="MobiDB-lite"/>
    </source>
</evidence>
<feature type="compositionally biased region" description="Low complexity" evidence="3">
    <location>
        <begin position="762"/>
        <end position="774"/>
    </location>
</feature>
<evidence type="ECO:0000313" key="6">
    <source>
        <dbReference type="Proteomes" id="UP000673552"/>
    </source>
</evidence>
<dbReference type="GO" id="GO:0009982">
    <property type="term" value="F:pseudouridine synthase activity"/>
    <property type="evidence" value="ECO:0007669"/>
    <property type="project" value="InterPro"/>
</dbReference>
<organism evidence="5 6">
    <name type="scientific">Leishmania martiniquensis</name>
    <dbReference type="NCBI Taxonomy" id="1580590"/>
    <lineage>
        <taxon>Eukaryota</taxon>
        <taxon>Discoba</taxon>
        <taxon>Euglenozoa</taxon>
        <taxon>Kinetoplastea</taxon>
        <taxon>Metakinetoplastina</taxon>
        <taxon>Trypanosomatida</taxon>
        <taxon>Trypanosomatidae</taxon>
        <taxon>Leishmaniinae</taxon>
        <taxon>Leishmania</taxon>
    </lineage>
</organism>
<dbReference type="GO" id="GO:0001522">
    <property type="term" value="P:pseudouridine synthesis"/>
    <property type="evidence" value="ECO:0007669"/>
    <property type="project" value="InterPro"/>
</dbReference>
<dbReference type="Proteomes" id="UP000673552">
    <property type="component" value="Unassembled WGS sequence"/>
</dbReference>
<dbReference type="PANTHER" id="PTHR13326:SF27">
    <property type="entry name" value="TRUD DOMAIN-CONTAINING PROTEIN"/>
    <property type="match status" value="1"/>
</dbReference>
<dbReference type="InterPro" id="IPR001656">
    <property type="entry name" value="PsdUridine_synth_TruD"/>
</dbReference>
<evidence type="ECO:0000259" key="4">
    <source>
        <dbReference type="PROSITE" id="PS50984"/>
    </source>
</evidence>
<feature type="region of interest" description="Disordered" evidence="3">
    <location>
        <begin position="1436"/>
        <end position="1468"/>
    </location>
</feature>
<dbReference type="InterPro" id="IPR011760">
    <property type="entry name" value="PsdUridine_synth_TruD_insert"/>
</dbReference>
<dbReference type="SUPFAM" id="SSF55120">
    <property type="entry name" value="Pseudouridine synthase"/>
    <property type="match status" value="1"/>
</dbReference>
<gene>
    <name evidence="5" type="ORF">LSCM1_06426</name>
</gene>
<comment type="caution">
    <text evidence="5">The sequence shown here is derived from an EMBL/GenBank/DDBJ whole genome shotgun (WGS) entry which is preliminary data.</text>
</comment>
<dbReference type="GeneID" id="92516367"/>
<dbReference type="InterPro" id="IPR020103">
    <property type="entry name" value="PsdUridine_synth_cat_dom_sf"/>
</dbReference>
<evidence type="ECO:0000313" key="5">
    <source>
        <dbReference type="EMBL" id="KAG5480006.1"/>
    </source>
</evidence>
<evidence type="ECO:0000256" key="1">
    <source>
        <dbReference type="ARBA" id="ARBA00007953"/>
    </source>
</evidence>
<dbReference type="InterPro" id="IPR042214">
    <property type="entry name" value="TruD_catalytic"/>
</dbReference>
<keyword evidence="2" id="KW-0413">Isomerase</keyword>
<sequence length="1584" mass="173320">MNRSKWSLRRLILGLSVEDAQSKFDTPKSRSILRVAHERYNQGIYHELQVAQRQRNGLAPERKCHISRFTKPSVPGFQAYMKGSPDDFLIREVWNGDNDSVAGESGAARTKDKVALSHSSAISNVPAVSQKIKQEQEAFKRAKSLILKTLASTLQLIMENVLAELKARRQSGALLSKEHQASVVDRLISEVSESGVKSYKSLSSSSHLLEPVEMAVTLFGRKDAAEMQAFTSGAFCVPAAEGDVSYSLWVAGGIVASEEVMKDFPFHLAKFIAPEKRSSPSLSHRLPRVEVKIYFSSELFQLEKTVGQSGVRMLRSFIGKTMMKQHEPTPTSTTLLLAASGNERDLYNIYDSSYDNSEIRIPWIRKMITKVSTVTGVVFSAEDSDENPSVDRMRASVSSVWRAWGHLVKDLHVHGDLDYLYVSISRRQEWQDNDAYISELKKLEAARDAEESAGPLVETSNVARTLILSSASAFAAAGVAGKARKLYLPISADFVVVECTLERKGLPHNMVVEDIVSTLTEMQQEQMEMQRLCVLDAMATEVEESEAKLSTSTAAVRNREKIVPVLYEPKVVVSHAGTLESGTHSFQRVRIRGSCLAHVEALAAALQDEAGSYFTDRTLPCTTASAAVATASSSRDHNDHAGLWSLPENLSFRAVRAPSSQQRLVGHNAPPACTVGEKLGDATSRSCHARSQTITLAADSSALITDDERQFWKENYYRLSGMKVIYHDRVDAADALGQSWQSLPPRVHEHLALLNRRLVPGGSAAGSSTTTAGSEQDDVGGTLISSKRKRKRGGKKKTKWSATDKKEMPAAAAVGLAPEKLFEYLCTDMEAESARYDLRAGDCTGYDYLLNLRRIPDKHLPLVAPAVTSVASKGFINYFGPQRFASYTRMNMHPGLHLLKGEFRAAAHILVQQFYLNVAAEAERKRTGQAFPRMQALQGYGGARLPDFLRSGTHRSVAEHGTPMHRVLYNALQASALLGGDDGLDGGIGLNGQGIGSCEPRRVPLTAASGQHYGRGQSRTSGTVANLKRNAAPSARVSTTEGDDDDPCAEAFLRVIGPRACAMLIQEFLSFLWNDIVNQRLQRYGTFTLLPGDLVRAGGVAATAVQESHEGGGATASPLVYVSRGEIDRGVFSVWDLTLPLPGADIQLPQNHTEDLYVVTLQRYGLPFDPELRQWRCFKPSPLAHHGGEPLRARVAAEDGSPSCAPRSPYYNLTSTFLLMEEELSSRTPCTDALPLYGERHGGHLGAGDCTLKADVGLDAVDLRPDLRAGGGNLLGVTIAASYRHALVRPNADMMQWRLLKGVVGDPYQRWGLATRAQVRALDLGQVANTSFPADVESAWIPSSSCSAATSVNGCGVPQLLNVESGLSPERGEDDADAGAVMETNSHPIAPPGAEASQRARLTRDVGPFSTAAARRATGYLHHRQWNGTSQLLRAPPSVGNSLTSSSETKQQLLRRRRAPPAPSWLPRHHGSTLQLHLHLPAGVYPGMLVRELLKMDVNTPDVVDLDRAASSSCTDHRAHSWQDLTADQRATYQKWIAKRRQQRRFLQQPRAISLALLHQQIFRSSGIRQSLLPTLRSYDSVSK</sequence>
<dbReference type="Pfam" id="PF01142">
    <property type="entry name" value="TruD"/>
    <property type="match status" value="1"/>
</dbReference>
<reference evidence="6" key="1">
    <citation type="journal article" date="2021" name="Microbiol. Resour. Announc.">
        <title>LGAAP: Leishmaniinae Genome Assembly and Annotation Pipeline.</title>
        <authorList>
            <person name="Almutairi H."/>
            <person name="Urbaniak M.D."/>
            <person name="Bates M.D."/>
            <person name="Jariyapan N."/>
            <person name="Kwakye-Nuako G."/>
            <person name="Thomaz-Soccol V."/>
            <person name="Al-Salem W.S."/>
            <person name="Dillon R.J."/>
            <person name="Bates P.A."/>
            <person name="Gatherer D."/>
        </authorList>
    </citation>
    <scope>NUCLEOTIDE SEQUENCE [LARGE SCALE GENOMIC DNA]</scope>
</reference>
<dbReference type="GO" id="GO:0005634">
    <property type="term" value="C:nucleus"/>
    <property type="evidence" value="ECO:0007669"/>
    <property type="project" value="TreeGrafter"/>
</dbReference>
<dbReference type="KEGG" id="lmat:92516367"/>
<comment type="similarity">
    <text evidence="1">Belongs to the pseudouridine synthase TruD family.</text>
</comment>
<dbReference type="PROSITE" id="PS50984">
    <property type="entry name" value="TRUD"/>
    <property type="match status" value="1"/>
</dbReference>
<dbReference type="OrthoDB" id="271869at2759"/>
<proteinExistence type="inferred from homology"/>
<dbReference type="RefSeq" id="XP_067179169.1">
    <property type="nucleotide sequence ID" value="XM_067323855.1"/>
</dbReference>
<dbReference type="Gene3D" id="3.30.2350.20">
    <property type="entry name" value="TruD, catalytic domain"/>
    <property type="match status" value="2"/>
</dbReference>
<dbReference type="FunFam" id="3.30.2350.20:FF:000034">
    <property type="entry name" value="Uncharacterized protein"/>
    <property type="match status" value="1"/>
</dbReference>
<evidence type="ECO:0000256" key="2">
    <source>
        <dbReference type="ARBA" id="ARBA00023235"/>
    </source>
</evidence>
<reference evidence="6" key="2">
    <citation type="journal article" date="2021" name="Sci. Data">
        <title>Chromosome-scale genome sequencing, assembly and annotation of six genomes from subfamily Leishmaniinae.</title>
        <authorList>
            <person name="Almutairi H."/>
            <person name="Urbaniak M.D."/>
            <person name="Bates M.D."/>
            <person name="Jariyapan N."/>
            <person name="Kwakye-Nuako G."/>
            <person name="Thomaz Soccol V."/>
            <person name="Al-Salem W.S."/>
            <person name="Dillon R.J."/>
            <person name="Bates P.A."/>
            <person name="Gatherer D."/>
        </authorList>
    </citation>
    <scope>NUCLEOTIDE SEQUENCE [LARGE SCALE GENOMIC DNA]</scope>
</reference>
<name>A0A836KMN4_9TRYP</name>
<protein>
    <recommendedName>
        <fullName evidence="4">TRUD domain-containing protein</fullName>
    </recommendedName>
</protein>
<dbReference type="PANTHER" id="PTHR13326">
    <property type="entry name" value="TRNA PSEUDOURIDINE SYNTHASE D"/>
    <property type="match status" value="1"/>
</dbReference>
<accession>A0A836KMN4</accession>
<feature type="region of interest" description="Disordered" evidence="3">
    <location>
        <begin position="762"/>
        <end position="804"/>
    </location>
</feature>
<dbReference type="EMBL" id="JAFEUZ010000020">
    <property type="protein sequence ID" value="KAG5480006.1"/>
    <property type="molecule type" value="Genomic_DNA"/>
</dbReference>
<feature type="compositionally biased region" description="Polar residues" evidence="3">
    <location>
        <begin position="1439"/>
        <end position="1452"/>
    </location>
</feature>
<keyword evidence="6" id="KW-1185">Reference proteome</keyword>